<evidence type="ECO:0000313" key="2">
    <source>
        <dbReference type="EMBL" id="WAQ88860.1"/>
    </source>
</evidence>
<sequence length="213" mass="23667">MSPAGAIWNLYVVSAVMALVSLPAVELAEVQRHALLRRSPQWPAIKAPPGPMQCGKSFGEGIGNAPKGMLFCQSDSGTRAFCQKDLCHSENKPATQGKSTSINEFFFQDCLRYPKPSEAQNSIKPKTVPKTYPVQYCTKNDAGFIWLTGWDDSNDKTPRQYRCPLNRASGINMQRPWCNGCTLLPSNTYDPDECVSHILIRNTNSSPFFTLLM</sequence>
<feature type="transmembrane region" description="Helical" evidence="1">
    <location>
        <begin position="6"/>
        <end position="28"/>
    </location>
</feature>
<accession>A0ABY7CW30</accession>
<evidence type="ECO:0000313" key="3">
    <source>
        <dbReference type="Proteomes" id="UP001164743"/>
    </source>
</evidence>
<dbReference type="Proteomes" id="UP001164743">
    <property type="component" value="Chromosome 10A"/>
</dbReference>
<keyword evidence="1" id="KW-0472">Membrane</keyword>
<dbReference type="EMBL" id="CP110430">
    <property type="protein sequence ID" value="WAQ88860.1"/>
    <property type="molecule type" value="Genomic_DNA"/>
</dbReference>
<dbReference type="RefSeq" id="XP_053024415.1">
    <property type="nucleotide sequence ID" value="XM_053160441.1"/>
</dbReference>
<protein>
    <recommendedName>
        <fullName evidence="4">Secreted protein</fullName>
    </recommendedName>
</protein>
<keyword evidence="1" id="KW-0812">Transmembrane</keyword>
<evidence type="ECO:0000256" key="1">
    <source>
        <dbReference type="SAM" id="Phobius"/>
    </source>
</evidence>
<name>A0ABY7CW30_9BASI</name>
<dbReference type="GeneID" id="77801336"/>
<evidence type="ECO:0008006" key="4">
    <source>
        <dbReference type="Google" id="ProtNLM"/>
    </source>
</evidence>
<reference evidence="2" key="1">
    <citation type="submission" date="2022-10" db="EMBL/GenBank/DDBJ databases">
        <title>Puccinia triticina Genome sequencing and assembly.</title>
        <authorList>
            <person name="Li C."/>
        </authorList>
    </citation>
    <scope>NUCLEOTIDE SEQUENCE</scope>
    <source>
        <strain evidence="2">Pt15</strain>
    </source>
</reference>
<keyword evidence="1" id="KW-1133">Transmembrane helix</keyword>
<proteinExistence type="predicted"/>
<gene>
    <name evidence="2" type="ORF">PtA15_10A281</name>
</gene>
<keyword evidence="3" id="KW-1185">Reference proteome</keyword>
<organism evidence="2 3">
    <name type="scientific">Puccinia triticina</name>
    <dbReference type="NCBI Taxonomy" id="208348"/>
    <lineage>
        <taxon>Eukaryota</taxon>
        <taxon>Fungi</taxon>
        <taxon>Dikarya</taxon>
        <taxon>Basidiomycota</taxon>
        <taxon>Pucciniomycotina</taxon>
        <taxon>Pucciniomycetes</taxon>
        <taxon>Pucciniales</taxon>
        <taxon>Pucciniaceae</taxon>
        <taxon>Puccinia</taxon>
    </lineage>
</organism>